<evidence type="ECO:0000256" key="6">
    <source>
        <dbReference type="ARBA" id="ARBA00022989"/>
    </source>
</evidence>
<dbReference type="AlphaFoldDB" id="A0A073KAL0"/>
<protein>
    <submittedName>
        <fullName evidence="9">Zinc uptake transporter</fullName>
    </submittedName>
</protein>
<comment type="similarity">
    <text evidence="2">Belongs to the ZIP transporter (TC 2.A.5) family.</text>
</comment>
<evidence type="ECO:0000256" key="3">
    <source>
        <dbReference type="ARBA" id="ARBA00022475"/>
    </source>
</evidence>
<dbReference type="eggNOG" id="COG0428">
    <property type="taxonomic scope" value="Bacteria"/>
</dbReference>
<dbReference type="STRING" id="574375.AZF08_15540"/>
<dbReference type="InterPro" id="IPR003689">
    <property type="entry name" value="ZIP"/>
</dbReference>
<evidence type="ECO:0000256" key="5">
    <source>
        <dbReference type="ARBA" id="ARBA00022833"/>
    </source>
</evidence>
<proteinExistence type="inferred from homology"/>
<dbReference type="RefSeq" id="WP_033675460.1">
    <property type="nucleotide sequence ID" value="NZ_JOTM01000015.1"/>
</dbReference>
<comment type="caution">
    <text evidence="9">The sequence shown here is derived from an EMBL/GenBank/DDBJ whole genome shotgun (WGS) entry which is preliminary data.</text>
</comment>
<keyword evidence="5" id="KW-0862">Zinc</keyword>
<dbReference type="PANTHER" id="PTHR11040">
    <property type="entry name" value="ZINC/IRON TRANSPORTER"/>
    <property type="match status" value="1"/>
</dbReference>
<feature type="transmembrane region" description="Helical" evidence="8">
    <location>
        <begin position="39"/>
        <end position="56"/>
    </location>
</feature>
<accession>A0A073KAL0</accession>
<feature type="transmembrane region" description="Helical" evidence="8">
    <location>
        <begin position="102"/>
        <end position="125"/>
    </location>
</feature>
<keyword evidence="10" id="KW-1185">Reference proteome</keyword>
<reference evidence="9 10" key="1">
    <citation type="submission" date="2014-06" db="EMBL/GenBank/DDBJ databases">
        <title>Draft genome sequence of Bacillus gaemokensis JCM 15801 (MCCC 1A00707).</title>
        <authorList>
            <person name="Lai Q."/>
            <person name="Liu Y."/>
            <person name="Shao Z."/>
        </authorList>
    </citation>
    <scope>NUCLEOTIDE SEQUENCE [LARGE SCALE GENOMIC DNA]</scope>
    <source>
        <strain evidence="9 10">JCM 15801</strain>
    </source>
</reference>
<evidence type="ECO:0000313" key="10">
    <source>
        <dbReference type="Proteomes" id="UP000027778"/>
    </source>
</evidence>
<dbReference type="Proteomes" id="UP000027778">
    <property type="component" value="Unassembled WGS sequence"/>
</dbReference>
<dbReference type="Pfam" id="PF02535">
    <property type="entry name" value="Zip"/>
    <property type="match status" value="1"/>
</dbReference>
<feature type="transmembrane region" description="Helical" evidence="8">
    <location>
        <begin position="189"/>
        <end position="208"/>
    </location>
</feature>
<feature type="transmembrane region" description="Helical" evidence="8">
    <location>
        <begin position="62"/>
        <end position="82"/>
    </location>
</feature>
<gene>
    <name evidence="9" type="ORF">BAGA_08165</name>
</gene>
<dbReference type="PANTHER" id="PTHR11040:SF211">
    <property type="entry name" value="ZINC TRANSPORTER ZIP11"/>
    <property type="match status" value="1"/>
</dbReference>
<feature type="transmembrane region" description="Helical" evidence="8">
    <location>
        <begin position="220"/>
        <end position="241"/>
    </location>
</feature>
<evidence type="ECO:0000256" key="1">
    <source>
        <dbReference type="ARBA" id="ARBA00004651"/>
    </source>
</evidence>
<dbReference type="GO" id="GO:0005886">
    <property type="term" value="C:plasma membrane"/>
    <property type="evidence" value="ECO:0007669"/>
    <property type="project" value="UniProtKB-SubCell"/>
</dbReference>
<keyword evidence="6 8" id="KW-1133">Transmembrane helix</keyword>
<feature type="transmembrane region" description="Helical" evidence="8">
    <location>
        <begin position="131"/>
        <end position="155"/>
    </location>
</feature>
<organism evidence="9 10">
    <name type="scientific">Bacillus gaemokensis</name>
    <dbReference type="NCBI Taxonomy" id="574375"/>
    <lineage>
        <taxon>Bacteria</taxon>
        <taxon>Bacillati</taxon>
        <taxon>Bacillota</taxon>
        <taxon>Bacilli</taxon>
        <taxon>Bacillales</taxon>
        <taxon>Bacillaceae</taxon>
        <taxon>Bacillus</taxon>
        <taxon>Bacillus cereus group</taxon>
    </lineage>
</organism>
<evidence type="ECO:0000256" key="7">
    <source>
        <dbReference type="ARBA" id="ARBA00023136"/>
    </source>
</evidence>
<evidence type="ECO:0000256" key="8">
    <source>
        <dbReference type="SAM" id="Phobius"/>
    </source>
</evidence>
<feature type="transmembrane region" description="Helical" evidence="8">
    <location>
        <begin position="162"/>
        <end position="183"/>
    </location>
</feature>
<sequence length="245" mass="27232">MERLWIPMIVTFFSFGGLLLGGAVGLATRQLIEEKMHRLYALCGGILLGLLSLEIIPETFSSYEIIGPILGITIGILIMSLLDNYCHHPMIHKKDQQAWQTFLFLSFAIFIHNMPSGFALGAAFTNHNETAIPFLFAIVIHHIPEGLALIIPFLFTKHKYLSFLLTILLLSIILGTGTIFGIMMNGKALHLQGLIMGSAIGSLGYVTIHEMLWKAKKHLSPLPFLSWSMSGFLLITVFTLFTGHH</sequence>
<keyword evidence="4 8" id="KW-0812">Transmembrane</keyword>
<keyword evidence="3" id="KW-1003">Cell membrane</keyword>
<keyword evidence="7 8" id="KW-0472">Membrane</keyword>
<feature type="transmembrane region" description="Helical" evidence="8">
    <location>
        <begin position="6"/>
        <end position="27"/>
    </location>
</feature>
<evidence type="ECO:0000256" key="4">
    <source>
        <dbReference type="ARBA" id="ARBA00022692"/>
    </source>
</evidence>
<evidence type="ECO:0000256" key="2">
    <source>
        <dbReference type="ARBA" id="ARBA00006939"/>
    </source>
</evidence>
<dbReference type="OrthoDB" id="9787346at2"/>
<name>A0A073KAL0_9BACI</name>
<dbReference type="GO" id="GO:0005385">
    <property type="term" value="F:zinc ion transmembrane transporter activity"/>
    <property type="evidence" value="ECO:0007669"/>
    <property type="project" value="TreeGrafter"/>
</dbReference>
<comment type="subcellular location">
    <subcellularLocation>
        <location evidence="1">Cell membrane</location>
        <topology evidence="1">Multi-pass membrane protein</topology>
    </subcellularLocation>
</comment>
<dbReference type="EMBL" id="JOTM01000015">
    <property type="protein sequence ID" value="KEK23467.1"/>
    <property type="molecule type" value="Genomic_DNA"/>
</dbReference>
<evidence type="ECO:0000313" key="9">
    <source>
        <dbReference type="EMBL" id="KEK23467.1"/>
    </source>
</evidence>